<protein>
    <submittedName>
        <fullName evidence="1 2">Uncharacterized protein</fullName>
    </submittedName>
</protein>
<dbReference type="EMBL" id="JH992972">
    <property type="protein sequence ID" value="EKX52594.1"/>
    <property type="molecule type" value="Genomic_DNA"/>
</dbReference>
<dbReference type="GeneID" id="17309381"/>
<dbReference type="Proteomes" id="UP000011087">
    <property type="component" value="Unassembled WGS sequence"/>
</dbReference>
<reference evidence="2" key="3">
    <citation type="submission" date="2016-03" db="UniProtKB">
        <authorList>
            <consortium name="EnsemblProtists"/>
        </authorList>
    </citation>
    <scope>IDENTIFICATION</scope>
</reference>
<accession>L1JW77</accession>
<evidence type="ECO:0000313" key="2">
    <source>
        <dbReference type="EnsemblProtists" id="EKX52594"/>
    </source>
</evidence>
<dbReference type="AlphaFoldDB" id="L1JW77"/>
<evidence type="ECO:0000313" key="1">
    <source>
        <dbReference type="EMBL" id="EKX52594.1"/>
    </source>
</evidence>
<proteinExistence type="predicted"/>
<gene>
    <name evidence="1" type="ORF">GUITHDRAFT_150589</name>
</gene>
<name>L1JW77_GUITC</name>
<keyword evidence="3" id="KW-1185">Reference proteome</keyword>
<reference evidence="1 3" key="1">
    <citation type="journal article" date="2012" name="Nature">
        <title>Algal genomes reveal evolutionary mosaicism and the fate of nucleomorphs.</title>
        <authorList>
            <consortium name="DOE Joint Genome Institute"/>
            <person name="Curtis B.A."/>
            <person name="Tanifuji G."/>
            <person name="Burki F."/>
            <person name="Gruber A."/>
            <person name="Irimia M."/>
            <person name="Maruyama S."/>
            <person name="Arias M.C."/>
            <person name="Ball S.G."/>
            <person name="Gile G.H."/>
            <person name="Hirakawa Y."/>
            <person name="Hopkins J.F."/>
            <person name="Kuo A."/>
            <person name="Rensing S.A."/>
            <person name="Schmutz J."/>
            <person name="Symeonidi A."/>
            <person name="Elias M."/>
            <person name="Eveleigh R.J."/>
            <person name="Herman E.K."/>
            <person name="Klute M.J."/>
            <person name="Nakayama T."/>
            <person name="Obornik M."/>
            <person name="Reyes-Prieto A."/>
            <person name="Armbrust E.V."/>
            <person name="Aves S.J."/>
            <person name="Beiko R.G."/>
            <person name="Coutinho P."/>
            <person name="Dacks J.B."/>
            <person name="Durnford D.G."/>
            <person name="Fast N.M."/>
            <person name="Green B.R."/>
            <person name="Grisdale C.J."/>
            <person name="Hempel F."/>
            <person name="Henrissat B."/>
            <person name="Hoppner M.P."/>
            <person name="Ishida K."/>
            <person name="Kim E."/>
            <person name="Koreny L."/>
            <person name="Kroth P.G."/>
            <person name="Liu Y."/>
            <person name="Malik S.B."/>
            <person name="Maier U.G."/>
            <person name="McRose D."/>
            <person name="Mock T."/>
            <person name="Neilson J.A."/>
            <person name="Onodera N.T."/>
            <person name="Poole A.M."/>
            <person name="Pritham E.J."/>
            <person name="Richards T.A."/>
            <person name="Rocap G."/>
            <person name="Roy S.W."/>
            <person name="Sarai C."/>
            <person name="Schaack S."/>
            <person name="Shirato S."/>
            <person name="Slamovits C.H."/>
            <person name="Spencer D.F."/>
            <person name="Suzuki S."/>
            <person name="Worden A.Z."/>
            <person name="Zauner S."/>
            <person name="Barry K."/>
            <person name="Bell C."/>
            <person name="Bharti A.K."/>
            <person name="Crow J.A."/>
            <person name="Grimwood J."/>
            <person name="Kramer R."/>
            <person name="Lindquist E."/>
            <person name="Lucas S."/>
            <person name="Salamov A."/>
            <person name="McFadden G.I."/>
            <person name="Lane C.E."/>
            <person name="Keeling P.J."/>
            <person name="Gray M.W."/>
            <person name="Grigoriev I.V."/>
            <person name="Archibald J.M."/>
        </authorList>
    </citation>
    <scope>NUCLEOTIDE SEQUENCE</scope>
    <source>
        <strain evidence="1 3">CCMP2712</strain>
    </source>
</reference>
<dbReference type="KEGG" id="gtt:GUITHDRAFT_150589"/>
<reference evidence="3" key="2">
    <citation type="submission" date="2012-11" db="EMBL/GenBank/DDBJ databases">
        <authorList>
            <person name="Kuo A."/>
            <person name="Curtis B.A."/>
            <person name="Tanifuji G."/>
            <person name="Burki F."/>
            <person name="Gruber A."/>
            <person name="Irimia M."/>
            <person name="Maruyama S."/>
            <person name="Arias M.C."/>
            <person name="Ball S.G."/>
            <person name="Gile G.H."/>
            <person name="Hirakawa Y."/>
            <person name="Hopkins J.F."/>
            <person name="Rensing S.A."/>
            <person name="Schmutz J."/>
            <person name="Symeonidi A."/>
            <person name="Elias M."/>
            <person name="Eveleigh R.J."/>
            <person name="Herman E.K."/>
            <person name="Klute M.J."/>
            <person name="Nakayama T."/>
            <person name="Obornik M."/>
            <person name="Reyes-Prieto A."/>
            <person name="Armbrust E.V."/>
            <person name="Aves S.J."/>
            <person name="Beiko R.G."/>
            <person name="Coutinho P."/>
            <person name="Dacks J.B."/>
            <person name="Durnford D.G."/>
            <person name="Fast N.M."/>
            <person name="Green B.R."/>
            <person name="Grisdale C."/>
            <person name="Hempe F."/>
            <person name="Henrissat B."/>
            <person name="Hoppner M.P."/>
            <person name="Ishida K.-I."/>
            <person name="Kim E."/>
            <person name="Koreny L."/>
            <person name="Kroth P.G."/>
            <person name="Liu Y."/>
            <person name="Malik S.-B."/>
            <person name="Maier U.G."/>
            <person name="McRose D."/>
            <person name="Mock T."/>
            <person name="Neilson J.A."/>
            <person name="Onodera N.T."/>
            <person name="Poole A.M."/>
            <person name="Pritham E.J."/>
            <person name="Richards T.A."/>
            <person name="Rocap G."/>
            <person name="Roy S.W."/>
            <person name="Sarai C."/>
            <person name="Schaack S."/>
            <person name="Shirato S."/>
            <person name="Slamovits C.H."/>
            <person name="Spencer D.F."/>
            <person name="Suzuki S."/>
            <person name="Worden A.Z."/>
            <person name="Zauner S."/>
            <person name="Barry K."/>
            <person name="Bell C."/>
            <person name="Bharti A.K."/>
            <person name="Crow J.A."/>
            <person name="Grimwood J."/>
            <person name="Kramer R."/>
            <person name="Lindquist E."/>
            <person name="Lucas S."/>
            <person name="Salamov A."/>
            <person name="McFadden G.I."/>
            <person name="Lane C.E."/>
            <person name="Keeling P.J."/>
            <person name="Gray M.W."/>
            <person name="Grigoriev I.V."/>
            <person name="Archibald J.M."/>
        </authorList>
    </citation>
    <scope>NUCLEOTIDE SEQUENCE</scope>
    <source>
        <strain evidence="3">CCMP2712</strain>
    </source>
</reference>
<evidence type="ECO:0000313" key="3">
    <source>
        <dbReference type="Proteomes" id="UP000011087"/>
    </source>
</evidence>
<dbReference type="HOGENOM" id="CLU_016639_0_0_1"/>
<dbReference type="PaxDb" id="55529-EKX52594"/>
<dbReference type="RefSeq" id="XP_005839574.1">
    <property type="nucleotide sequence ID" value="XM_005839517.1"/>
</dbReference>
<dbReference type="eggNOG" id="ENOG502SI4E">
    <property type="taxonomic scope" value="Eukaryota"/>
</dbReference>
<sequence length="325" mass="37314">MKLEEHLVVSWTMHEYLEAVQSDEFYEKVEGVLEMDLDSLSPRLREWGIEMTQTASSKEARVRQKHYLAGGSCRYMFEMTADTVLEVIDRALLSSPDLELIFRGSIGPSSMQIVNRLIATFKIDGVVSWLPVSMYVSWRLMLQVEEEELTRICSKFGTRSAAVKGTLFELMFFKEVQRGLRLTYRRKRSRPIKARPWESRSIVFFDPLQLKISLPTTSVCFRPISELQGGYDAVIVDKDAKRAVFVQVTVAEKHSLKLSFFLDTLRALGIPAGLVWKVEIIFLIPRERMPVFRISPVEDCGALETYGWKKGEERKQAKVACLTLN</sequence>
<organism evidence="1">
    <name type="scientific">Guillardia theta (strain CCMP2712)</name>
    <name type="common">Cryptophyte</name>
    <dbReference type="NCBI Taxonomy" id="905079"/>
    <lineage>
        <taxon>Eukaryota</taxon>
        <taxon>Cryptophyceae</taxon>
        <taxon>Pyrenomonadales</taxon>
        <taxon>Geminigeraceae</taxon>
        <taxon>Guillardia</taxon>
    </lineage>
</organism>
<dbReference type="OrthoDB" id="10673786at2759"/>
<dbReference type="EnsemblProtists" id="EKX52594">
    <property type="protein sequence ID" value="EKX52594"/>
    <property type="gene ID" value="GUITHDRAFT_150589"/>
</dbReference>